<feature type="domain" description="Thiamine-binding protein" evidence="1">
    <location>
        <begin position="11"/>
        <end position="80"/>
    </location>
</feature>
<dbReference type="STRING" id="36842.SAMN02194393_03732"/>
<evidence type="ECO:0000313" key="3">
    <source>
        <dbReference type="Proteomes" id="UP000190285"/>
    </source>
</evidence>
<dbReference type="Proteomes" id="UP000190285">
    <property type="component" value="Unassembled WGS sequence"/>
</dbReference>
<dbReference type="Gene3D" id="3.30.70.930">
    <property type="match status" value="1"/>
</dbReference>
<keyword evidence="3" id="KW-1185">Reference proteome</keyword>
<reference evidence="2 3" key="1">
    <citation type="submission" date="2017-02" db="EMBL/GenBank/DDBJ databases">
        <authorList>
            <person name="Peterson S.W."/>
        </authorList>
    </citation>
    <scope>NUCLEOTIDE SEQUENCE [LARGE SCALE GENOMIC DNA]</scope>
    <source>
        <strain evidence="2 3">M1</strain>
    </source>
</reference>
<dbReference type="InterPro" id="IPR002767">
    <property type="entry name" value="Thiamine_BP"/>
</dbReference>
<dbReference type="SUPFAM" id="SSF89957">
    <property type="entry name" value="MTH1187/YkoF-like"/>
    <property type="match status" value="1"/>
</dbReference>
<accession>A0A1T5M1W7</accession>
<dbReference type="EMBL" id="FUZT01000009">
    <property type="protein sequence ID" value="SKC82252.1"/>
    <property type="molecule type" value="Genomic_DNA"/>
</dbReference>
<dbReference type="OrthoDB" id="1707383at2"/>
<dbReference type="AlphaFoldDB" id="A0A1T5M1W7"/>
<dbReference type="InterPro" id="IPR029756">
    <property type="entry name" value="MTH1187/YkoF-like"/>
</dbReference>
<gene>
    <name evidence="2" type="ORF">SAMN02194393_03732</name>
</gene>
<organism evidence="2 3">
    <name type="scientific">Maledivibacter halophilus</name>
    <dbReference type="NCBI Taxonomy" id="36842"/>
    <lineage>
        <taxon>Bacteria</taxon>
        <taxon>Bacillati</taxon>
        <taxon>Bacillota</taxon>
        <taxon>Clostridia</taxon>
        <taxon>Peptostreptococcales</taxon>
        <taxon>Caminicellaceae</taxon>
        <taxon>Maledivibacter</taxon>
    </lineage>
</organism>
<dbReference type="Pfam" id="PF01910">
    <property type="entry name" value="Thiamine_BP"/>
    <property type="match status" value="1"/>
</dbReference>
<evidence type="ECO:0000313" key="2">
    <source>
        <dbReference type="EMBL" id="SKC82252.1"/>
    </source>
</evidence>
<protein>
    <submittedName>
        <fullName evidence="2">Uncharacterized conserved protein YqgV, UPF0045/DUF77 family</fullName>
    </submittedName>
</protein>
<name>A0A1T5M1W7_9FIRM</name>
<evidence type="ECO:0000259" key="1">
    <source>
        <dbReference type="Pfam" id="PF01910"/>
    </source>
</evidence>
<proteinExistence type="predicted"/>
<sequence length="89" mass="10162">MCPMEKIASCEIAYIPIMSENYIDDVNKVLNIIKSYELEYNIGILSTTIRGNKNEIFSLIKEIYDTMDEMTSFTIDIKISNICGCKIHG</sequence>